<evidence type="ECO:0000259" key="6">
    <source>
        <dbReference type="Pfam" id="PF00460"/>
    </source>
</evidence>
<dbReference type="Pfam" id="PF00460">
    <property type="entry name" value="Flg_bb_rod"/>
    <property type="match status" value="1"/>
</dbReference>
<dbReference type="RefSeq" id="WP_075635131.1">
    <property type="nucleotide sequence ID" value="NZ_MKIO01000030.1"/>
</dbReference>
<dbReference type="SUPFAM" id="SSF117143">
    <property type="entry name" value="Flagellar hook protein flgE"/>
    <property type="match status" value="1"/>
</dbReference>
<dbReference type="STRING" id="1672749.BJF92_17000"/>
<dbReference type="Pfam" id="PF06429">
    <property type="entry name" value="Flg_bbr_C"/>
    <property type="match status" value="1"/>
</dbReference>
<dbReference type="PROSITE" id="PS00588">
    <property type="entry name" value="FLAGELLA_BB_ROD"/>
    <property type="match status" value="1"/>
</dbReference>
<dbReference type="Pfam" id="PF22692">
    <property type="entry name" value="LlgE_F_G_D1"/>
    <property type="match status" value="1"/>
</dbReference>
<comment type="caution">
    <text evidence="10">The sequence shown here is derived from an EMBL/GenBank/DDBJ whole genome shotgun (WGS) entry which is preliminary data.</text>
</comment>
<dbReference type="GO" id="GO:0071978">
    <property type="term" value="P:bacterial-type flagellum-dependent swarming motility"/>
    <property type="evidence" value="ECO:0007669"/>
    <property type="project" value="TreeGrafter"/>
</dbReference>
<dbReference type="PANTHER" id="PTHR30435:SF1">
    <property type="entry name" value="FLAGELLAR HOOK PROTEIN FLGE"/>
    <property type="match status" value="1"/>
</dbReference>
<dbReference type="InterPro" id="IPR053967">
    <property type="entry name" value="LlgE_F_G-like_D1"/>
</dbReference>
<dbReference type="NCBIfam" id="TIGR03506">
    <property type="entry name" value="FlgEFG_subfam"/>
    <property type="match status" value="1"/>
</dbReference>
<comment type="similarity">
    <text evidence="2 5">Belongs to the flagella basal body rod proteins family.</text>
</comment>
<proteinExistence type="inferred from homology"/>
<evidence type="ECO:0000259" key="7">
    <source>
        <dbReference type="Pfam" id="PF06429"/>
    </source>
</evidence>
<dbReference type="InterPro" id="IPR037058">
    <property type="entry name" value="Falgellar_hook_FlgE_sf"/>
</dbReference>
<accession>A0A1Q9AIU7</accession>
<feature type="domain" description="Flagellar hook protein FlgE/F/G-like D1" evidence="9">
    <location>
        <begin position="83"/>
        <end position="125"/>
    </location>
</feature>
<evidence type="ECO:0000256" key="1">
    <source>
        <dbReference type="ARBA" id="ARBA00004117"/>
    </source>
</evidence>
<evidence type="ECO:0000259" key="8">
    <source>
        <dbReference type="Pfam" id="PF07559"/>
    </source>
</evidence>
<dbReference type="OrthoDB" id="8372879at2"/>
<dbReference type="GO" id="GO:0009424">
    <property type="term" value="C:bacterial-type flagellum hook"/>
    <property type="evidence" value="ECO:0007669"/>
    <property type="project" value="TreeGrafter"/>
</dbReference>
<comment type="function">
    <text evidence="5">A flexible structure which links the flagellar filament to the drive apparatus in the basal body.</text>
</comment>
<protein>
    <recommendedName>
        <fullName evidence="3 5">Flagellar hook protein FlgE</fullName>
    </recommendedName>
</protein>
<gene>
    <name evidence="10" type="ORF">BJF92_17000</name>
</gene>
<comment type="subcellular location">
    <subcellularLocation>
        <location evidence="1 5">Bacterial flagellum basal body</location>
    </subcellularLocation>
</comment>
<feature type="domain" description="Flagellar basal body rod protein N-terminal" evidence="6">
    <location>
        <begin position="7"/>
        <end position="37"/>
    </location>
</feature>
<dbReference type="EMBL" id="MKIO01000030">
    <property type="protein sequence ID" value="OLP55093.1"/>
    <property type="molecule type" value="Genomic_DNA"/>
</dbReference>
<evidence type="ECO:0000256" key="3">
    <source>
        <dbReference type="ARBA" id="ARBA00019015"/>
    </source>
</evidence>
<keyword evidence="10" id="KW-0282">Flagellum</keyword>
<dbReference type="GO" id="GO:0005829">
    <property type="term" value="C:cytosol"/>
    <property type="evidence" value="ECO:0007669"/>
    <property type="project" value="TreeGrafter"/>
</dbReference>
<dbReference type="Proteomes" id="UP000186143">
    <property type="component" value="Unassembled WGS sequence"/>
</dbReference>
<keyword evidence="10" id="KW-0966">Cell projection</keyword>
<reference evidence="10 11" key="1">
    <citation type="submission" date="2016-09" db="EMBL/GenBank/DDBJ databases">
        <title>Rhizobium sp. nov., a novel species isolated from the rice rhizosphere.</title>
        <authorList>
            <person name="Zhao J."/>
            <person name="Zhang X."/>
        </authorList>
    </citation>
    <scope>NUCLEOTIDE SEQUENCE [LARGE SCALE GENOMIC DNA]</scope>
    <source>
        <strain evidence="10 11">MH17</strain>
    </source>
</reference>
<evidence type="ECO:0000313" key="10">
    <source>
        <dbReference type="EMBL" id="OLP55093.1"/>
    </source>
</evidence>
<dbReference type="InterPro" id="IPR010930">
    <property type="entry name" value="Flg_bb/hook_C_dom"/>
</dbReference>
<sequence>MSIYGMMRTGASGMDAQVNRLSTVGENIANANTTGYKKASTEFSSLLLPSNGSYNSGAVETKVRYGISQQGPTTTTTSATDMAINGGGFFVVSDANGANYLTRAGAFTQNSTGELVNTAGFTLMGYKYVEGQDPVQTVNGFGGMVPINLASEGLKAKGSATGSMGSNLPSGDATGAKYSTSLSVFDSQGNARLMDFNYEKTADNTWQLNVVDRASSTVLGTNTLTFDANGKLVSGGSVTMNGSLLNNASGSIGGSGSVLGNIAIDLSRTTQLGYKFSPDGGTIDGNAPSKVKSVSIDRDGVVSVRYENDKLEPRFRIGMANVQSPDNLVPQPGNVYSQGVDSGVIVTGFANVGNFGSISSGALEGSNVDMANELTDMIASQRSYTANSKVFQTGSDLLDILVNLKR</sequence>
<dbReference type="GO" id="GO:0009425">
    <property type="term" value="C:bacterial-type flagellum basal body"/>
    <property type="evidence" value="ECO:0007669"/>
    <property type="project" value="UniProtKB-SubCell"/>
</dbReference>
<feature type="domain" description="Flagellar basal-body/hook protein C-terminal" evidence="7">
    <location>
        <begin position="360"/>
        <end position="404"/>
    </location>
</feature>
<evidence type="ECO:0000256" key="5">
    <source>
        <dbReference type="RuleBase" id="RU362116"/>
    </source>
</evidence>
<dbReference type="InterPro" id="IPR020013">
    <property type="entry name" value="Flagellar_FlgE/F/G"/>
</dbReference>
<evidence type="ECO:0000256" key="4">
    <source>
        <dbReference type="ARBA" id="ARBA00023143"/>
    </source>
</evidence>
<keyword evidence="10" id="KW-0969">Cilium</keyword>
<dbReference type="Pfam" id="PF07559">
    <property type="entry name" value="FlgE_D2"/>
    <property type="match status" value="1"/>
</dbReference>
<dbReference type="PANTHER" id="PTHR30435">
    <property type="entry name" value="FLAGELLAR PROTEIN"/>
    <property type="match status" value="1"/>
</dbReference>
<dbReference type="InterPro" id="IPR019776">
    <property type="entry name" value="Flagellar_basal_body_rod_CS"/>
</dbReference>
<dbReference type="Gene3D" id="2.60.98.20">
    <property type="entry name" value="Flagellar hook protein FlgE"/>
    <property type="match status" value="1"/>
</dbReference>
<feature type="domain" description="Flagellar hook protein FlgE D2" evidence="8">
    <location>
        <begin position="169"/>
        <end position="285"/>
    </location>
</feature>
<organism evidence="10 11">
    <name type="scientific">Xaviernesmea rhizosphaerae</name>
    <dbReference type="NCBI Taxonomy" id="1672749"/>
    <lineage>
        <taxon>Bacteria</taxon>
        <taxon>Pseudomonadati</taxon>
        <taxon>Pseudomonadota</taxon>
        <taxon>Alphaproteobacteria</taxon>
        <taxon>Hyphomicrobiales</taxon>
        <taxon>Rhizobiaceae</taxon>
        <taxon>Rhizobium/Agrobacterium group</taxon>
        <taxon>Xaviernesmea</taxon>
    </lineage>
</organism>
<evidence type="ECO:0000259" key="9">
    <source>
        <dbReference type="Pfam" id="PF22692"/>
    </source>
</evidence>
<dbReference type="InterPro" id="IPR011491">
    <property type="entry name" value="FlgE_D2"/>
</dbReference>
<dbReference type="AlphaFoldDB" id="A0A1Q9AIU7"/>
<dbReference type="InterPro" id="IPR037925">
    <property type="entry name" value="FlgE/F/G-like"/>
</dbReference>
<dbReference type="InterPro" id="IPR001444">
    <property type="entry name" value="Flag_bb_rod_N"/>
</dbReference>
<keyword evidence="4 5" id="KW-0975">Bacterial flagellum</keyword>
<evidence type="ECO:0000313" key="11">
    <source>
        <dbReference type="Proteomes" id="UP000186143"/>
    </source>
</evidence>
<evidence type="ECO:0000256" key="2">
    <source>
        <dbReference type="ARBA" id="ARBA00009677"/>
    </source>
</evidence>
<name>A0A1Q9AIU7_9HYPH</name>